<dbReference type="CDD" id="cd04301">
    <property type="entry name" value="NAT_SF"/>
    <property type="match status" value="1"/>
</dbReference>
<gene>
    <name evidence="5" type="ORF">LVJ83_04310</name>
</gene>
<evidence type="ECO:0000256" key="1">
    <source>
        <dbReference type="ARBA" id="ARBA00022598"/>
    </source>
</evidence>
<dbReference type="SUPFAM" id="SSF51735">
    <property type="entry name" value="NAD(P)-binding Rossmann-fold domains"/>
    <property type="match status" value="1"/>
</dbReference>
<dbReference type="InterPro" id="IPR051538">
    <property type="entry name" value="Acyl-CoA_Synth/Transferase"/>
</dbReference>
<dbReference type="Pfam" id="PF13380">
    <property type="entry name" value="CoA_binding_2"/>
    <property type="match status" value="1"/>
</dbReference>
<dbReference type="InterPro" id="IPR003781">
    <property type="entry name" value="CoA-bd"/>
</dbReference>
<dbReference type="Gene3D" id="3.40.50.720">
    <property type="entry name" value="NAD(P)-binding Rossmann-like Domain"/>
    <property type="match status" value="1"/>
</dbReference>
<evidence type="ECO:0000313" key="5">
    <source>
        <dbReference type="EMBL" id="UOO82693.1"/>
    </source>
</evidence>
<dbReference type="Proteomes" id="UP000829817">
    <property type="component" value="Chromosome"/>
</dbReference>
<dbReference type="EC" id="2.3.1.-" evidence="5"/>
<dbReference type="Gene3D" id="3.40.50.261">
    <property type="entry name" value="Succinyl-CoA synthetase domains"/>
    <property type="match status" value="1"/>
</dbReference>
<accession>A0ABY4DW34</accession>
<reference evidence="5 6" key="1">
    <citation type="journal article" date="2022" name="Res Sq">
        <title>Evolution of multicellular longitudinally dividing oral cavity symbionts (Neisseriaceae).</title>
        <authorList>
            <person name="Nyongesa S."/>
            <person name="Weber P."/>
            <person name="Bernet E."/>
            <person name="Pullido F."/>
            <person name="Nieckarz M."/>
            <person name="Delaby M."/>
            <person name="Nieves C."/>
            <person name="Viehboeck T."/>
            <person name="Krause N."/>
            <person name="Rivera-Millot A."/>
            <person name="Nakamura A."/>
            <person name="Vischer N."/>
            <person name="VanNieuwenhze M."/>
            <person name="Brun Y."/>
            <person name="Cava F."/>
            <person name="Bulgheresi S."/>
            <person name="Veyrier F."/>
        </authorList>
    </citation>
    <scope>NUCLEOTIDE SEQUENCE [LARGE SCALE GENOMIC DNA]</scope>
    <source>
        <strain evidence="5 6">CCUG 63373m</strain>
    </source>
</reference>
<dbReference type="InterPro" id="IPR016181">
    <property type="entry name" value="Acyl_CoA_acyltransferase"/>
</dbReference>
<keyword evidence="5" id="KW-0808">Transferase</keyword>
<dbReference type="SUPFAM" id="SSF52210">
    <property type="entry name" value="Succinyl-CoA synthetase domains"/>
    <property type="match status" value="1"/>
</dbReference>
<name>A0ABY4DW34_9NEIS</name>
<dbReference type="GO" id="GO:0016746">
    <property type="term" value="F:acyltransferase activity"/>
    <property type="evidence" value="ECO:0007669"/>
    <property type="project" value="UniProtKB-KW"/>
</dbReference>
<keyword evidence="3" id="KW-0067">ATP-binding</keyword>
<keyword evidence="2" id="KW-0547">Nucleotide-binding</keyword>
<evidence type="ECO:0000256" key="3">
    <source>
        <dbReference type="ARBA" id="ARBA00022840"/>
    </source>
</evidence>
<evidence type="ECO:0000256" key="2">
    <source>
        <dbReference type="ARBA" id="ARBA00022741"/>
    </source>
</evidence>
<dbReference type="EMBL" id="CP091508">
    <property type="protein sequence ID" value="UOO82693.1"/>
    <property type="molecule type" value="Genomic_DNA"/>
</dbReference>
<evidence type="ECO:0000259" key="4">
    <source>
        <dbReference type="PROSITE" id="PS51186"/>
    </source>
</evidence>
<organism evidence="5 6">
    <name type="scientific">Uruburuella testudinis</name>
    <dbReference type="NCBI Taxonomy" id="1282863"/>
    <lineage>
        <taxon>Bacteria</taxon>
        <taxon>Pseudomonadati</taxon>
        <taxon>Pseudomonadota</taxon>
        <taxon>Betaproteobacteria</taxon>
        <taxon>Neisseriales</taxon>
        <taxon>Neisseriaceae</taxon>
        <taxon>Uruburuella</taxon>
    </lineage>
</organism>
<dbReference type="InterPro" id="IPR016102">
    <property type="entry name" value="Succinyl-CoA_synth-like"/>
</dbReference>
<dbReference type="PANTHER" id="PTHR43334">
    <property type="entry name" value="ACETATE--COA LIGASE [ADP-FORMING]"/>
    <property type="match status" value="1"/>
</dbReference>
<keyword evidence="1" id="KW-0436">Ligase</keyword>
<protein>
    <submittedName>
        <fullName evidence="5">GNAT family N-acetyltransferase</fullName>
        <ecNumber evidence="5">2.3.1.-</ecNumber>
    </submittedName>
</protein>
<dbReference type="SUPFAM" id="SSF55729">
    <property type="entry name" value="Acyl-CoA N-acyltransferases (Nat)"/>
    <property type="match status" value="1"/>
</dbReference>
<dbReference type="InterPro" id="IPR032875">
    <property type="entry name" value="Succ_CoA_lig_flav_dom"/>
</dbReference>
<evidence type="ECO:0000313" key="6">
    <source>
        <dbReference type="Proteomes" id="UP000829817"/>
    </source>
</evidence>
<dbReference type="Pfam" id="PF13607">
    <property type="entry name" value="Succ_CoA_lig"/>
    <property type="match status" value="1"/>
</dbReference>
<dbReference type="PANTHER" id="PTHR43334:SF1">
    <property type="entry name" value="3-HYDROXYPROPIONATE--COA LIGASE [ADP-FORMING]"/>
    <property type="match status" value="1"/>
</dbReference>
<dbReference type="SMART" id="SM00881">
    <property type="entry name" value="CoA_binding"/>
    <property type="match status" value="1"/>
</dbReference>
<keyword evidence="5" id="KW-0012">Acyltransferase</keyword>
<keyword evidence="6" id="KW-1185">Reference proteome</keyword>
<sequence>MGKHVFESLFHPQHIIVVGASERPHSLGERVLTALLRTPFQGKITPVNLRHKTVGGLKAYPNINRVAETADVALILTPPSGYEALFKACHKKQIRHAVVVQDWENQCAEALLPAQAALQKAAYPGLNITVCTPAAIQAPACGLNSGIYPGHARQGDVSVISWHAATGAAIMSVLTRAKLGLSRHISLQPGLSPTTSAPLLDCLEAAPSTRLIVLEYNPDEPLRDLFSAIRHITRQKSVILYCTHHTTPQEQAILRHLSRYCSFLVTFTPDELLAGIHALACGKAHAEKLHVIANTPCDWLQSQAASLDIAVQMAPRNPRPSENHNGYIGSNPSTLHYRGLAESNLQSSHTEALLAVVVPTADSNEAEITHVLRQLQQQHRKPLFISSPLSDGLLQFRNTRQALRAFSYHHHNHKLKQLRIQTAKPLPGYLKTPDLTEVGMHLDQPELLLKALHLPDPNTATTPFAARLHFYYHTRYGALLFADSPNGNIALLPPFNTLQAERLIQQLDLKRSQKVIYQLLHSLNSIIGQMPQITDIKISLSPGNHSSEITVLQETHTASRIRAPYPAPVRNTFTLKNGQTVPIRPLTPEDAEAEQQFVQNLSEKSRQSRFMAHVKALSQSTLASFCNIDYHREGAFTATDSDGSLLGVSRFSCTHYPAQCEFGISVAENMHGQGLALCLMQEIIALAAQQGYHRMTAEILKTNQPMLKLAEKLGFTVTPSPDDSELYQASLSLLPSANNSKRKSKQ</sequence>
<dbReference type="RefSeq" id="WP_244786656.1">
    <property type="nucleotide sequence ID" value="NZ_CP091508.1"/>
</dbReference>
<feature type="domain" description="N-acetyltransferase" evidence="4">
    <location>
        <begin position="581"/>
        <end position="738"/>
    </location>
</feature>
<dbReference type="Gene3D" id="3.40.630.30">
    <property type="match status" value="1"/>
</dbReference>
<dbReference type="InterPro" id="IPR000182">
    <property type="entry name" value="GNAT_dom"/>
</dbReference>
<proteinExistence type="predicted"/>
<dbReference type="Pfam" id="PF13302">
    <property type="entry name" value="Acetyltransf_3"/>
    <property type="match status" value="1"/>
</dbReference>
<dbReference type="PROSITE" id="PS51186">
    <property type="entry name" value="GNAT"/>
    <property type="match status" value="1"/>
</dbReference>
<dbReference type="InterPro" id="IPR036291">
    <property type="entry name" value="NAD(P)-bd_dom_sf"/>
</dbReference>